<reference evidence="2 3" key="1">
    <citation type="submission" date="2015-10" db="EMBL/GenBank/DDBJ databases">
        <title>Full genome of DAOMC 229536 Phialocephala scopiformis, a fungal endophyte of spruce producing the potent anti-insectan compound rugulosin.</title>
        <authorList>
            <consortium name="DOE Joint Genome Institute"/>
            <person name="Walker A.K."/>
            <person name="Frasz S.L."/>
            <person name="Seifert K.A."/>
            <person name="Miller J.D."/>
            <person name="Mondo S.J."/>
            <person name="Labutti K."/>
            <person name="Lipzen A."/>
            <person name="Dockter R."/>
            <person name="Kennedy M."/>
            <person name="Grigoriev I.V."/>
            <person name="Spatafora J.W."/>
        </authorList>
    </citation>
    <scope>NUCLEOTIDE SEQUENCE [LARGE SCALE GENOMIC DNA]</scope>
    <source>
        <strain evidence="2 3">CBS 120377</strain>
    </source>
</reference>
<organism evidence="2 3">
    <name type="scientific">Mollisia scopiformis</name>
    <name type="common">Conifer needle endophyte fungus</name>
    <name type="synonym">Phialocephala scopiformis</name>
    <dbReference type="NCBI Taxonomy" id="149040"/>
    <lineage>
        <taxon>Eukaryota</taxon>
        <taxon>Fungi</taxon>
        <taxon>Dikarya</taxon>
        <taxon>Ascomycota</taxon>
        <taxon>Pezizomycotina</taxon>
        <taxon>Leotiomycetes</taxon>
        <taxon>Helotiales</taxon>
        <taxon>Mollisiaceae</taxon>
        <taxon>Mollisia</taxon>
    </lineage>
</organism>
<dbReference type="AlphaFoldDB" id="A0A194WTI5"/>
<gene>
    <name evidence="2" type="ORF">LY89DRAFT_655773</name>
</gene>
<dbReference type="GO" id="GO:0003824">
    <property type="term" value="F:catalytic activity"/>
    <property type="evidence" value="ECO:0007669"/>
    <property type="project" value="InterPro"/>
</dbReference>
<name>A0A194WTI5_MOLSC</name>
<dbReference type="SUPFAM" id="SSF50800">
    <property type="entry name" value="PK beta-barrel domain-like"/>
    <property type="match status" value="1"/>
</dbReference>
<dbReference type="InterPro" id="IPR005303">
    <property type="entry name" value="MOCOS_middle"/>
</dbReference>
<protein>
    <recommendedName>
        <fullName evidence="1">MOSC domain-containing protein</fullName>
    </recommendedName>
</protein>
<evidence type="ECO:0000313" key="3">
    <source>
        <dbReference type="Proteomes" id="UP000070700"/>
    </source>
</evidence>
<dbReference type="Proteomes" id="UP000070700">
    <property type="component" value="Unassembled WGS sequence"/>
</dbReference>
<dbReference type="STRING" id="149040.A0A194WTI5"/>
<accession>A0A194WTI5</accession>
<dbReference type="PANTHER" id="PTHR14237:SF19">
    <property type="entry name" value="MITOCHONDRIAL AMIDOXIME REDUCING COMPONENT 1"/>
    <property type="match status" value="1"/>
</dbReference>
<sequence>MLDRLNPFSGSSITSEVTELRIYPIKSCRGISIKKSYLTKQGLDMDRRWMFADAETLKFVTIRDISEMTLIDTAFASTSDSSSSAPSPLSPHGGEDAEQLVISIRHTDKKVMVPARPTDQWLQGNTELRQVDIWENMTDGYVYKDDINDVFTEFFKKGVKLVYKGPTPRILRGNGAPELLGREESTNFPDVMPLQIANEGSIRELNQRLKQKGHSEITIERFRPNIIVRGADETLTDDKAPGAWTEDSWKTVRILNGEQSTGLTSMIGAGNKGLEIDVQARCARCQVPNVDPDTAEKDQHEPWDTLVSYRRVDEGIKWKPCFGMLSAPRNEGSISVGLKFEVVETTEDHKYVKGF</sequence>
<keyword evidence="3" id="KW-1185">Reference proteome</keyword>
<dbReference type="GO" id="GO:0030151">
    <property type="term" value="F:molybdenum ion binding"/>
    <property type="evidence" value="ECO:0007669"/>
    <property type="project" value="InterPro"/>
</dbReference>
<dbReference type="RefSeq" id="XP_018065282.1">
    <property type="nucleotide sequence ID" value="XM_018212359.1"/>
</dbReference>
<evidence type="ECO:0000313" key="2">
    <source>
        <dbReference type="EMBL" id="KUJ10927.1"/>
    </source>
</evidence>
<dbReference type="KEGG" id="psco:LY89DRAFT_655773"/>
<dbReference type="SUPFAM" id="SSF141673">
    <property type="entry name" value="MOSC N-terminal domain-like"/>
    <property type="match status" value="1"/>
</dbReference>
<dbReference type="OrthoDB" id="17255at2759"/>
<dbReference type="PANTHER" id="PTHR14237">
    <property type="entry name" value="MOLYBDOPTERIN COFACTOR SULFURASE MOSC"/>
    <property type="match status" value="1"/>
</dbReference>
<dbReference type="InterPro" id="IPR005302">
    <property type="entry name" value="MoCF_Sase_C"/>
</dbReference>
<dbReference type="PROSITE" id="PS51340">
    <property type="entry name" value="MOSC"/>
    <property type="match status" value="1"/>
</dbReference>
<dbReference type="GO" id="GO:0030170">
    <property type="term" value="F:pyridoxal phosphate binding"/>
    <property type="evidence" value="ECO:0007669"/>
    <property type="project" value="InterPro"/>
</dbReference>
<dbReference type="InterPro" id="IPR011037">
    <property type="entry name" value="Pyrv_Knase-like_insert_dom_sf"/>
</dbReference>
<evidence type="ECO:0000259" key="1">
    <source>
        <dbReference type="PROSITE" id="PS51340"/>
    </source>
</evidence>
<dbReference type="Pfam" id="PF03473">
    <property type="entry name" value="MOSC"/>
    <property type="match status" value="1"/>
</dbReference>
<dbReference type="GeneID" id="28822085"/>
<dbReference type="EMBL" id="KQ947428">
    <property type="protein sequence ID" value="KUJ10927.1"/>
    <property type="molecule type" value="Genomic_DNA"/>
</dbReference>
<feature type="domain" description="MOSC" evidence="1">
    <location>
        <begin position="165"/>
        <end position="343"/>
    </location>
</feature>
<dbReference type="Pfam" id="PF03476">
    <property type="entry name" value="MOSC_N"/>
    <property type="match status" value="1"/>
</dbReference>
<dbReference type="InParanoid" id="A0A194WTI5"/>
<proteinExistence type="predicted"/>